<evidence type="ECO:0000256" key="5">
    <source>
        <dbReference type="ARBA" id="ARBA00023077"/>
    </source>
</evidence>
<keyword evidence="3 8" id="KW-1134">Transmembrane beta strand</keyword>
<evidence type="ECO:0000256" key="4">
    <source>
        <dbReference type="ARBA" id="ARBA00022692"/>
    </source>
</evidence>
<evidence type="ECO:0000313" key="12">
    <source>
        <dbReference type="EMBL" id="GEO05186.1"/>
    </source>
</evidence>
<keyword evidence="4 8" id="KW-0812">Transmembrane</keyword>
<proteinExistence type="inferred from homology"/>
<gene>
    <name evidence="12" type="ORF">AAE02nite_28500</name>
</gene>
<evidence type="ECO:0000256" key="7">
    <source>
        <dbReference type="ARBA" id="ARBA00023237"/>
    </source>
</evidence>
<evidence type="ECO:0000256" key="1">
    <source>
        <dbReference type="ARBA" id="ARBA00004571"/>
    </source>
</evidence>
<comment type="subcellular location">
    <subcellularLocation>
        <location evidence="1 8">Cell outer membrane</location>
        <topology evidence="1 8">Multi-pass membrane protein</topology>
    </subcellularLocation>
</comment>
<evidence type="ECO:0000256" key="6">
    <source>
        <dbReference type="ARBA" id="ARBA00023136"/>
    </source>
</evidence>
<dbReference type="InterPro" id="IPR000531">
    <property type="entry name" value="Beta-barrel_TonB"/>
</dbReference>
<keyword evidence="6 8" id="KW-0472">Membrane</keyword>
<comment type="caution">
    <text evidence="12">The sequence shown here is derived from an EMBL/GenBank/DDBJ whole genome shotgun (WGS) entry which is preliminary data.</text>
</comment>
<dbReference type="PROSITE" id="PS52016">
    <property type="entry name" value="TONB_DEPENDENT_REC_3"/>
    <property type="match status" value="1"/>
</dbReference>
<dbReference type="EMBL" id="BJYS01000021">
    <property type="protein sequence ID" value="GEO05186.1"/>
    <property type="molecule type" value="Genomic_DNA"/>
</dbReference>
<comment type="similarity">
    <text evidence="8 9">Belongs to the TonB-dependent receptor family.</text>
</comment>
<keyword evidence="2 8" id="KW-0813">Transport</keyword>
<accession>A0A512AZQ7</accession>
<organism evidence="12 13">
    <name type="scientific">Adhaeribacter aerolatus</name>
    <dbReference type="NCBI Taxonomy" id="670289"/>
    <lineage>
        <taxon>Bacteria</taxon>
        <taxon>Pseudomonadati</taxon>
        <taxon>Bacteroidota</taxon>
        <taxon>Cytophagia</taxon>
        <taxon>Cytophagales</taxon>
        <taxon>Hymenobacteraceae</taxon>
        <taxon>Adhaeribacter</taxon>
    </lineage>
</organism>
<feature type="domain" description="TonB-dependent receptor-like beta-barrel" evidence="10">
    <location>
        <begin position="400"/>
        <end position="963"/>
    </location>
</feature>
<dbReference type="NCBIfam" id="TIGR04057">
    <property type="entry name" value="SusC_RagA_signa"/>
    <property type="match status" value="1"/>
</dbReference>
<dbReference type="InterPro" id="IPR023996">
    <property type="entry name" value="TonB-dep_OMP_SusC/RagA"/>
</dbReference>
<protein>
    <submittedName>
        <fullName evidence="12">SusC/RagA family TonB-linked outer membrane protein</fullName>
    </submittedName>
</protein>
<keyword evidence="13" id="KW-1185">Reference proteome</keyword>
<evidence type="ECO:0000256" key="9">
    <source>
        <dbReference type="RuleBase" id="RU003357"/>
    </source>
</evidence>
<dbReference type="AlphaFoldDB" id="A0A512AZQ7"/>
<dbReference type="Pfam" id="PF07715">
    <property type="entry name" value="Plug"/>
    <property type="match status" value="1"/>
</dbReference>
<dbReference type="InterPro" id="IPR037066">
    <property type="entry name" value="Plug_dom_sf"/>
</dbReference>
<dbReference type="InterPro" id="IPR023997">
    <property type="entry name" value="TonB-dep_OMP_SusC/RagA_CS"/>
</dbReference>
<dbReference type="NCBIfam" id="TIGR04056">
    <property type="entry name" value="OMP_RagA_SusC"/>
    <property type="match status" value="1"/>
</dbReference>
<keyword evidence="7 8" id="KW-0998">Cell outer membrane</keyword>
<dbReference type="Pfam" id="PF00593">
    <property type="entry name" value="TonB_dep_Rec_b-barrel"/>
    <property type="match status" value="1"/>
</dbReference>
<sequence>MLITWHVLSVAQAQSLTVKGKVSGEANVALPGVTVMVKGTNIGTATDPSGNFSLNVPAEANTLVVSFIGYQTQEVPLNNRTTVNISLVPDAKTLEEVVVVGYGTQKKSNLTGAVSTINAEALANRPITNSTQALQGTPGIYVNQASGRPGADAAAIRIRGIGTLNDSNPLVLVDGVEFPLGSVNPNDIESITVLKDAASAAIYGSRAANGVVLVTTKKGVKGKSQVSYNFYHGVQNPTFVPDVVSNSIDYMEGKNRALTNEGRPLEYTAAFIEEYRNGIANGDPYVYANTNWFDVMYQDAQIQEHALRFSGGTEKGLFSLSLGYLDQEGILLNSGAKRYTVNTNLSSEIKKWLKVGGTISGTLWNNQESSYTSNDENGEGGLMGLLYRGLPMQVPVNEDGSYADQWFRVPGHNVFRNTYALAYEGYKRDAAFRGLSNLFAEISLPHNLTYKITGAVNVGYNLRKYANPQIMLKNPKDGVITPMGNVPARMVREFSISDLNLTNFHTLTWNQKFGENEVSALAGFSIETFEDKSFSAAIQGFLDNQLTEINAGSSSPVVNGTSSRSALMSYFGRVNYNFKGKYLAEANVRYDGSSRFRVGNQWGLFPSFSAGWNIKEEDFMQDIGFLNNLKLRASWGKLGNQRIALFSYVAPISFYPYSFGTNVVSGAALSAVADPNISWETTIMTNIGLDFGFLNNRLTAELEYFDKKTEDILLQIPVPGQVGDLTGPIRNIGSVSNNGIEITLGFRDKVGDFSYNIGANATYVKNIVEKTNVAPIFFEQTITTTGYPFRSFYGLQAEGIFQNQDEITAHAKQGTGATKPGDIKYRDINGDKIIDNGDRVVIGNSVPKYNYSLNLGAAFKGFDFSAIIQGVQDVDTYVNGNLAQPYRNGAGVTQEWLTDSWTPENPNARLPRLTTSTGYPQNFQTSSFWIQDASYLRLKNIQLGYTIPQRWVQMIKVYVNAQNYLTISDFKLGDPERNITRAGLIEYPNNKMITGGLNISF</sequence>
<dbReference type="Gene3D" id="2.60.40.1120">
    <property type="entry name" value="Carboxypeptidase-like, regulatory domain"/>
    <property type="match status" value="1"/>
</dbReference>
<dbReference type="InterPro" id="IPR039426">
    <property type="entry name" value="TonB-dep_rcpt-like"/>
</dbReference>
<dbReference type="SUPFAM" id="SSF49464">
    <property type="entry name" value="Carboxypeptidase regulatory domain-like"/>
    <property type="match status" value="1"/>
</dbReference>
<dbReference type="Gene3D" id="2.40.170.20">
    <property type="entry name" value="TonB-dependent receptor, beta-barrel domain"/>
    <property type="match status" value="1"/>
</dbReference>
<dbReference type="InterPro" id="IPR012910">
    <property type="entry name" value="Plug_dom"/>
</dbReference>
<dbReference type="Proteomes" id="UP000321532">
    <property type="component" value="Unassembled WGS sequence"/>
</dbReference>
<name>A0A512AZQ7_9BACT</name>
<dbReference type="GO" id="GO:0009279">
    <property type="term" value="C:cell outer membrane"/>
    <property type="evidence" value="ECO:0007669"/>
    <property type="project" value="UniProtKB-SubCell"/>
</dbReference>
<evidence type="ECO:0000256" key="3">
    <source>
        <dbReference type="ARBA" id="ARBA00022452"/>
    </source>
</evidence>
<dbReference type="SUPFAM" id="SSF56935">
    <property type="entry name" value="Porins"/>
    <property type="match status" value="1"/>
</dbReference>
<dbReference type="InterPro" id="IPR008969">
    <property type="entry name" value="CarboxyPept-like_regulatory"/>
</dbReference>
<evidence type="ECO:0000256" key="2">
    <source>
        <dbReference type="ARBA" id="ARBA00022448"/>
    </source>
</evidence>
<keyword evidence="5 9" id="KW-0798">TonB box</keyword>
<feature type="domain" description="TonB-dependent receptor plug" evidence="11">
    <location>
        <begin position="107"/>
        <end position="211"/>
    </location>
</feature>
<evidence type="ECO:0000259" key="10">
    <source>
        <dbReference type="Pfam" id="PF00593"/>
    </source>
</evidence>
<dbReference type="InterPro" id="IPR036942">
    <property type="entry name" value="Beta-barrel_TonB_sf"/>
</dbReference>
<dbReference type="Pfam" id="PF13715">
    <property type="entry name" value="CarbopepD_reg_2"/>
    <property type="match status" value="1"/>
</dbReference>
<dbReference type="FunFam" id="2.170.130.10:FF:000003">
    <property type="entry name" value="SusC/RagA family TonB-linked outer membrane protein"/>
    <property type="match status" value="1"/>
</dbReference>
<evidence type="ECO:0000313" key="13">
    <source>
        <dbReference type="Proteomes" id="UP000321532"/>
    </source>
</evidence>
<dbReference type="Gene3D" id="2.170.130.10">
    <property type="entry name" value="TonB-dependent receptor, plug domain"/>
    <property type="match status" value="1"/>
</dbReference>
<evidence type="ECO:0000259" key="11">
    <source>
        <dbReference type="Pfam" id="PF07715"/>
    </source>
</evidence>
<reference evidence="12 13" key="1">
    <citation type="submission" date="2019-07" db="EMBL/GenBank/DDBJ databases">
        <title>Whole genome shotgun sequence of Adhaeribacter aerolatus NBRC 106133.</title>
        <authorList>
            <person name="Hosoyama A."/>
            <person name="Uohara A."/>
            <person name="Ohji S."/>
            <person name="Ichikawa N."/>
        </authorList>
    </citation>
    <scope>NUCLEOTIDE SEQUENCE [LARGE SCALE GENOMIC DNA]</scope>
    <source>
        <strain evidence="12 13">NBRC 106133</strain>
    </source>
</reference>
<evidence type="ECO:0000256" key="8">
    <source>
        <dbReference type="PROSITE-ProRule" id="PRU01360"/>
    </source>
</evidence>